<evidence type="ECO:0000259" key="1">
    <source>
        <dbReference type="PROSITE" id="PS50097"/>
    </source>
</evidence>
<dbReference type="EMBL" id="SNSC02000004">
    <property type="protein sequence ID" value="TID25299.1"/>
    <property type="molecule type" value="Genomic_DNA"/>
</dbReference>
<gene>
    <name evidence="2" type="ORF">E6O75_ATG04504</name>
</gene>
<evidence type="ECO:0000313" key="2">
    <source>
        <dbReference type="EMBL" id="TID25299.1"/>
    </source>
</evidence>
<sequence>MKVVVDPDGDVLLVVGATQPNVSIQVSSKVLSLASKPFKVMFSQSFREGNELVVSNGPYEISLPDDDPDAMVTICKLIHHKDVAPEGSIVAMRSFSVATDKYDTLQACSLYGRAWLDLFCHNAEQRGAGTLSLAHFFQDCGNFKKVSRALLARPQGIAQLRAVPEDATSIPESVIDALMTLRSSIEDHLSENLQMPITKMVTEHTQNLVLRGNCNHQSTQVCDYISELRRLHLWPVQPKHWDFDEVLSDLSEFRNESTSKKKLSLYDKYSKLRKYLLMRTGGLCLACVRAGDLHFGTDYGIVPEGMASRLTDSGWHFFNNFAVHYCEINEKLWKHTMISITYHVSTLATY</sequence>
<dbReference type="InterPro" id="IPR000210">
    <property type="entry name" value="BTB/POZ_dom"/>
</dbReference>
<feature type="domain" description="BTB" evidence="1">
    <location>
        <begin position="9"/>
        <end position="87"/>
    </location>
</feature>
<dbReference type="PROSITE" id="PS50097">
    <property type="entry name" value="BTB"/>
    <property type="match status" value="1"/>
</dbReference>
<organism evidence="2 3">
    <name type="scientific">Venturia nashicola</name>
    <dbReference type="NCBI Taxonomy" id="86259"/>
    <lineage>
        <taxon>Eukaryota</taxon>
        <taxon>Fungi</taxon>
        <taxon>Dikarya</taxon>
        <taxon>Ascomycota</taxon>
        <taxon>Pezizomycotina</taxon>
        <taxon>Dothideomycetes</taxon>
        <taxon>Pleosporomycetidae</taxon>
        <taxon>Venturiales</taxon>
        <taxon>Venturiaceae</taxon>
        <taxon>Venturia</taxon>
    </lineage>
</organism>
<evidence type="ECO:0000313" key="3">
    <source>
        <dbReference type="Proteomes" id="UP000298493"/>
    </source>
</evidence>
<keyword evidence="3" id="KW-1185">Reference proteome</keyword>
<dbReference type="InterPro" id="IPR011333">
    <property type="entry name" value="SKP1/BTB/POZ_sf"/>
</dbReference>
<dbReference type="SUPFAM" id="SSF54695">
    <property type="entry name" value="POZ domain"/>
    <property type="match status" value="1"/>
</dbReference>
<dbReference type="Proteomes" id="UP000298493">
    <property type="component" value="Unassembled WGS sequence"/>
</dbReference>
<accession>A0A4Z1PDC2</accession>
<proteinExistence type="predicted"/>
<dbReference type="AlphaFoldDB" id="A0A4Z1PDC2"/>
<name>A0A4Z1PDC2_9PEZI</name>
<dbReference type="STRING" id="86259.A0A4Z1PDC2"/>
<comment type="caution">
    <text evidence="2">The sequence shown here is derived from an EMBL/GenBank/DDBJ whole genome shotgun (WGS) entry which is preliminary data.</text>
</comment>
<protein>
    <recommendedName>
        <fullName evidence="1">BTB domain-containing protein</fullName>
    </recommendedName>
</protein>
<dbReference type="Gene3D" id="3.30.710.10">
    <property type="entry name" value="Potassium Channel Kv1.1, Chain A"/>
    <property type="match status" value="1"/>
</dbReference>
<reference evidence="2 3" key="1">
    <citation type="submission" date="2019-04" db="EMBL/GenBank/DDBJ databases">
        <title>High contiguity whole genome sequence and gene annotation resource for two Venturia nashicola isolates.</title>
        <authorList>
            <person name="Prokchorchik M."/>
            <person name="Won K."/>
            <person name="Lee Y."/>
            <person name="Choi E.D."/>
            <person name="Segonzac C."/>
            <person name="Sohn K.H."/>
        </authorList>
    </citation>
    <scope>NUCLEOTIDE SEQUENCE [LARGE SCALE GENOMIC DNA]</scope>
    <source>
        <strain evidence="2 3">PRI2</strain>
    </source>
</reference>